<dbReference type="Gene3D" id="3.40.1490.10">
    <property type="entry name" value="Bit1"/>
    <property type="match status" value="1"/>
</dbReference>
<gene>
    <name evidence="2" type="ORF">GEM_3429</name>
</gene>
<proteinExistence type="predicted"/>
<name>A0A9W3PAS3_BURCE</name>
<dbReference type="EMBL" id="CP003775">
    <property type="protein sequence ID" value="AFQ49821.1"/>
    <property type="molecule type" value="Genomic_DNA"/>
</dbReference>
<evidence type="ECO:0000256" key="1">
    <source>
        <dbReference type="SAM" id="MobiDB-lite"/>
    </source>
</evidence>
<feature type="region of interest" description="Disordered" evidence="1">
    <location>
        <begin position="1"/>
        <end position="26"/>
    </location>
</feature>
<sequence length="68" mass="7384">MADEWTARKGAPEALGEPDEDAAGNRYGRMFDQPMLVFAANLGGLQTAHRHALSREVRIVPPCICATC</sequence>
<dbReference type="Pfam" id="PF09391">
    <property type="entry name" value="DUF2000"/>
    <property type="match status" value="1"/>
</dbReference>
<dbReference type="InterPro" id="IPR023476">
    <property type="entry name" value="Pep_tRNA_hydro_II_dom_sf"/>
</dbReference>
<protein>
    <submittedName>
        <fullName evidence="2">Uncharacterized protein</fullName>
    </submittedName>
</protein>
<evidence type="ECO:0000313" key="3">
    <source>
        <dbReference type="Proteomes" id="UP000032866"/>
    </source>
</evidence>
<dbReference type="KEGG" id="bct:GEM_3429"/>
<feature type="compositionally biased region" description="Basic and acidic residues" evidence="1">
    <location>
        <begin position="1"/>
        <end position="11"/>
    </location>
</feature>
<accession>A0A9W3PAS3</accession>
<dbReference type="AlphaFoldDB" id="A0A9W3PAS3"/>
<dbReference type="Proteomes" id="UP000032866">
    <property type="component" value="Chromosome 2"/>
</dbReference>
<dbReference type="InterPro" id="IPR018988">
    <property type="entry name" value="DUF2000"/>
</dbReference>
<organism evidence="2 3">
    <name type="scientific">Burkholderia cepacia GG4</name>
    <dbReference type="NCBI Taxonomy" id="1009846"/>
    <lineage>
        <taxon>Bacteria</taxon>
        <taxon>Pseudomonadati</taxon>
        <taxon>Pseudomonadota</taxon>
        <taxon>Betaproteobacteria</taxon>
        <taxon>Burkholderiales</taxon>
        <taxon>Burkholderiaceae</taxon>
        <taxon>Burkholderia</taxon>
        <taxon>Burkholderia cepacia complex</taxon>
    </lineage>
</organism>
<evidence type="ECO:0000313" key="2">
    <source>
        <dbReference type="EMBL" id="AFQ49821.1"/>
    </source>
</evidence>
<dbReference type="SUPFAM" id="SSF102462">
    <property type="entry name" value="Peptidyl-tRNA hydrolase II"/>
    <property type="match status" value="1"/>
</dbReference>
<reference evidence="2 3" key="1">
    <citation type="journal article" date="2012" name="J. Bacteriol.">
        <title>Complete Genome Sequence of Burkholderia sp. Strain GG4, a Betaproteobacterium That Reduces 3-Oxo-N-Acylhomoserine Lactones and Produces Different N-Acylhomoserine Lactones.</title>
        <authorList>
            <person name="Hong K.W."/>
            <person name="Koh C.L."/>
            <person name="Sam C.K."/>
            <person name="Yin W.F."/>
            <person name="Chan K.G."/>
        </authorList>
    </citation>
    <scope>NUCLEOTIDE SEQUENCE [LARGE SCALE GENOMIC DNA]</scope>
    <source>
        <strain evidence="2 3">GG4</strain>
    </source>
</reference>